<dbReference type="PANTHER" id="PTHR12604">
    <property type="entry name" value="KU AUTOANTIGEN DNA HELICASE"/>
    <property type="match status" value="1"/>
</dbReference>
<dbReference type="Proteomes" id="UP001153636">
    <property type="component" value="Chromosome 11"/>
</dbReference>
<evidence type="ECO:0000256" key="9">
    <source>
        <dbReference type="ARBA" id="ARBA00023204"/>
    </source>
</evidence>
<keyword evidence="4" id="KW-0378">Hydrolase</keyword>
<evidence type="ECO:0000256" key="3">
    <source>
        <dbReference type="ARBA" id="ARBA00022763"/>
    </source>
</evidence>
<dbReference type="AlphaFoldDB" id="A0A9P0G8Q2"/>
<evidence type="ECO:0000256" key="2">
    <source>
        <dbReference type="ARBA" id="ARBA00022741"/>
    </source>
</evidence>
<evidence type="ECO:0000256" key="4">
    <source>
        <dbReference type="ARBA" id="ARBA00022801"/>
    </source>
</evidence>
<dbReference type="SMART" id="SM00559">
    <property type="entry name" value="Ku78"/>
    <property type="match status" value="1"/>
</dbReference>
<dbReference type="EMBL" id="OV651823">
    <property type="protein sequence ID" value="CAH1101045.1"/>
    <property type="molecule type" value="Genomic_DNA"/>
</dbReference>
<sequence>MPAMSKRDCGLILFDVASSKKSELLNGLLKFASFRWFMNSKSIYRLILVNSAQTQNDRKYPNIYTTDLDDFDPKLIVQEIENMQPGKSNWVDALRLAIYHLEEAVEMRGIVTLQLIFFTSFDSNITPAFDETAISGVINSINKYEQMYLYFIGPDVTLPFAITSQSSVPKCMKELQINKSNQNLVVAHRIVTNVKNAIMCNTKIGTPHLLITFKNNQGSQPWKIPFTFGSKLSIPAITTKIIRKDISLKLFSPMQRTYVKTLADNREVQVDEADIVRGLIRHGKFLKIDETQFKIETERCFEIMGFTEKKFLPETYMKGDDTFYVLPNGASKDGFQAFTHLVKILHETGKYAVGKRIYATNNKARYFVLIPKVDFVPKCFIMTALPYADFLVPHKVETPLQPKEKLKQDDFHRFFKSLIIENKDCKAGISLGPTMMMDIYQQKVIDAAAKKKVRREDFDLESLDVCDHESVVDNKFLENLRTTWPVRSMDSPTKR</sequence>
<dbReference type="Pfam" id="PF02735">
    <property type="entry name" value="Ku"/>
    <property type="match status" value="1"/>
</dbReference>
<dbReference type="InterPro" id="IPR036465">
    <property type="entry name" value="vWFA_dom_sf"/>
</dbReference>
<dbReference type="GO" id="GO:0003690">
    <property type="term" value="F:double-stranded DNA binding"/>
    <property type="evidence" value="ECO:0007669"/>
    <property type="project" value="TreeGrafter"/>
</dbReference>
<evidence type="ECO:0000256" key="7">
    <source>
        <dbReference type="ARBA" id="ARBA00023125"/>
    </source>
</evidence>
<dbReference type="GO" id="GO:0004386">
    <property type="term" value="F:helicase activity"/>
    <property type="evidence" value="ECO:0007669"/>
    <property type="project" value="UniProtKB-KW"/>
</dbReference>
<dbReference type="GO" id="GO:0043564">
    <property type="term" value="C:Ku70:Ku80 complex"/>
    <property type="evidence" value="ECO:0007669"/>
    <property type="project" value="TreeGrafter"/>
</dbReference>
<comment type="subcellular location">
    <subcellularLocation>
        <location evidence="1">Nucleus</location>
    </subcellularLocation>
</comment>
<evidence type="ECO:0000256" key="8">
    <source>
        <dbReference type="ARBA" id="ARBA00023172"/>
    </source>
</evidence>
<evidence type="ECO:0000256" key="10">
    <source>
        <dbReference type="ARBA" id="ARBA00023242"/>
    </source>
</evidence>
<dbReference type="InterPro" id="IPR006164">
    <property type="entry name" value="DNA_bd_Ku70/Ku80"/>
</dbReference>
<dbReference type="PANTHER" id="PTHR12604:SF4">
    <property type="entry name" value="X-RAY REPAIR CROSS-COMPLEMENTING PROTEIN 5"/>
    <property type="match status" value="1"/>
</dbReference>
<keyword evidence="5" id="KW-0347">Helicase</keyword>
<evidence type="ECO:0000259" key="11">
    <source>
        <dbReference type="SMART" id="SM00559"/>
    </source>
</evidence>
<dbReference type="Gene3D" id="2.40.290.10">
    <property type="match status" value="1"/>
</dbReference>
<dbReference type="SUPFAM" id="SSF100939">
    <property type="entry name" value="SPOC domain-like"/>
    <property type="match status" value="1"/>
</dbReference>
<reference evidence="12" key="1">
    <citation type="submission" date="2022-01" db="EMBL/GenBank/DDBJ databases">
        <authorList>
            <person name="King R."/>
        </authorList>
    </citation>
    <scope>NUCLEOTIDE SEQUENCE</scope>
</reference>
<dbReference type="GO" id="GO:0016787">
    <property type="term" value="F:hydrolase activity"/>
    <property type="evidence" value="ECO:0007669"/>
    <property type="project" value="UniProtKB-KW"/>
</dbReference>
<dbReference type="InterPro" id="IPR016194">
    <property type="entry name" value="SPOC-like_C_dom_sf"/>
</dbReference>
<keyword evidence="8" id="KW-0233">DNA recombination</keyword>
<gene>
    <name evidence="12" type="ORF">PSYICH_LOCUS2976</name>
</gene>
<name>A0A9P0G8Q2_9CUCU</name>
<evidence type="ECO:0000313" key="12">
    <source>
        <dbReference type="EMBL" id="CAH1101045.1"/>
    </source>
</evidence>
<feature type="domain" description="Ku" evidence="11">
    <location>
        <begin position="267"/>
        <end position="404"/>
    </location>
</feature>
<keyword evidence="9" id="KW-0234">DNA repair</keyword>
<evidence type="ECO:0000256" key="1">
    <source>
        <dbReference type="ARBA" id="ARBA00004123"/>
    </source>
</evidence>
<dbReference type="Gene3D" id="3.40.50.410">
    <property type="entry name" value="von Willebrand factor, type A domain"/>
    <property type="match status" value="1"/>
</dbReference>
<dbReference type="GO" id="GO:0006310">
    <property type="term" value="P:DNA recombination"/>
    <property type="evidence" value="ECO:0007669"/>
    <property type="project" value="UniProtKB-KW"/>
</dbReference>
<keyword evidence="2" id="KW-0547">Nucleotide-binding</keyword>
<accession>A0A9P0G8Q2</accession>
<evidence type="ECO:0000313" key="13">
    <source>
        <dbReference type="Proteomes" id="UP001153636"/>
    </source>
</evidence>
<keyword evidence="6" id="KW-0067">ATP-binding</keyword>
<organism evidence="12 13">
    <name type="scientific">Psylliodes chrysocephalus</name>
    <dbReference type="NCBI Taxonomy" id="3402493"/>
    <lineage>
        <taxon>Eukaryota</taxon>
        <taxon>Metazoa</taxon>
        <taxon>Ecdysozoa</taxon>
        <taxon>Arthropoda</taxon>
        <taxon>Hexapoda</taxon>
        <taxon>Insecta</taxon>
        <taxon>Pterygota</taxon>
        <taxon>Neoptera</taxon>
        <taxon>Endopterygota</taxon>
        <taxon>Coleoptera</taxon>
        <taxon>Polyphaga</taxon>
        <taxon>Cucujiformia</taxon>
        <taxon>Chrysomeloidea</taxon>
        <taxon>Chrysomelidae</taxon>
        <taxon>Galerucinae</taxon>
        <taxon>Alticini</taxon>
        <taxon>Psylliodes</taxon>
    </lineage>
</organism>
<dbReference type="GO" id="GO:0000723">
    <property type="term" value="P:telomere maintenance"/>
    <property type="evidence" value="ECO:0007669"/>
    <property type="project" value="TreeGrafter"/>
</dbReference>
<dbReference type="SUPFAM" id="SSF53300">
    <property type="entry name" value="vWA-like"/>
    <property type="match status" value="1"/>
</dbReference>
<dbReference type="GO" id="GO:0005524">
    <property type="term" value="F:ATP binding"/>
    <property type="evidence" value="ECO:0007669"/>
    <property type="project" value="UniProtKB-KW"/>
</dbReference>
<keyword evidence="13" id="KW-1185">Reference proteome</keyword>
<dbReference type="GO" id="GO:0006303">
    <property type="term" value="P:double-strand break repair via nonhomologous end joining"/>
    <property type="evidence" value="ECO:0007669"/>
    <property type="project" value="InterPro"/>
</dbReference>
<evidence type="ECO:0000256" key="6">
    <source>
        <dbReference type="ARBA" id="ARBA00022840"/>
    </source>
</evidence>
<dbReference type="OrthoDB" id="30826at2759"/>
<dbReference type="GO" id="GO:0042162">
    <property type="term" value="F:telomeric DNA binding"/>
    <property type="evidence" value="ECO:0007669"/>
    <property type="project" value="TreeGrafter"/>
</dbReference>
<keyword evidence="10" id="KW-0539">Nucleus</keyword>
<protein>
    <recommendedName>
        <fullName evidence="11">Ku domain-containing protein</fullName>
    </recommendedName>
</protein>
<evidence type="ECO:0000256" key="5">
    <source>
        <dbReference type="ARBA" id="ARBA00022806"/>
    </source>
</evidence>
<keyword evidence="7" id="KW-0238">DNA-binding</keyword>
<proteinExistence type="predicted"/>
<keyword evidence="3" id="KW-0227">DNA damage</keyword>